<comment type="similarity">
    <text evidence="2">Belongs to the GnRH family.</text>
</comment>
<dbReference type="GO" id="GO:0005179">
    <property type="term" value="F:hormone activity"/>
    <property type="evidence" value="ECO:0007669"/>
    <property type="project" value="InterPro"/>
</dbReference>
<proteinExistence type="inferred from homology"/>
<evidence type="ECO:0000256" key="4">
    <source>
        <dbReference type="SAM" id="MobiDB-lite"/>
    </source>
</evidence>
<feature type="compositionally biased region" description="Basic residues" evidence="4">
    <location>
        <begin position="326"/>
        <end position="335"/>
    </location>
</feature>
<feature type="chain" id="PRO_5042208413" evidence="6">
    <location>
        <begin position="16"/>
        <end position="335"/>
    </location>
</feature>
<organism evidence="7 8">
    <name type="scientific">Mycena metata</name>
    <dbReference type="NCBI Taxonomy" id="1033252"/>
    <lineage>
        <taxon>Eukaryota</taxon>
        <taxon>Fungi</taxon>
        <taxon>Dikarya</taxon>
        <taxon>Basidiomycota</taxon>
        <taxon>Agaricomycotina</taxon>
        <taxon>Agaricomycetes</taxon>
        <taxon>Agaricomycetidae</taxon>
        <taxon>Agaricales</taxon>
        <taxon>Marasmiineae</taxon>
        <taxon>Mycenaceae</taxon>
        <taxon>Mycena</taxon>
    </lineage>
</organism>
<keyword evidence="3" id="KW-0964">Secreted</keyword>
<evidence type="ECO:0000256" key="3">
    <source>
        <dbReference type="ARBA" id="ARBA00022525"/>
    </source>
</evidence>
<feature type="transmembrane region" description="Helical" evidence="5">
    <location>
        <begin position="260"/>
        <end position="280"/>
    </location>
</feature>
<keyword evidence="5" id="KW-0812">Transmembrane</keyword>
<dbReference type="PROSITE" id="PS00473">
    <property type="entry name" value="GNRH"/>
    <property type="match status" value="1"/>
</dbReference>
<sequence length="335" mass="36080">MKVLSALALVATANAQYFSDGWKPGQAVTAESAAPSAGGGVPRQNAQPAEPFSFSNLFDLNKVLGSGPVKGLFERAGINITERLEAAAVSPWDTRIPLITDENYSDMVVNEVLTPEEEEKRVWAIVVSATSSRNEGISKFVDNAFDVAYNDTLIAGDLQHVRFARIDYLNVTYVTTKWNLWTAPSIVILKDRGQTLRFYRPNQLRIANGAFRQFLEMDGWTVTPPWKSAFAPGGSREFVLEFFAIWMTKLYLVVVQVPRWILILISGSVASFAINIFHGFGAKKAPPPPKVAGGARPAGGTPAGAPVVAAPAPAPAAAAPASPSKAKQRKGKGKK</sequence>
<keyword evidence="5" id="KW-1133">Transmembrane helix</keyword>
<evidence type="ECO:0000256" key="6">
    <source>
        <dbReference type="SAM" id="SignalP"/>
    </source>
</evidence>
<keyword evidence="5" id="KW-0472">Membrane</keyword>
<comment type="subcellular location">
    <subcellularLocation>
        <location evidence="1">Secreted</location>
    </subcellularLocation>
</comment>
<feature type="region of interest" description="Disordered" evidence="4">
    <location>
        <begin position="285"/>
        <end position="335"/>
    </location>
</feature>
<evidence type="ECO:0000313" key="8">
    <source>
        <dbReference type="Proteomes" id="UP001215598"/>
    </source>
</evidence>
<evidence type="ECO:0000313" key="7">
    <source>
        <dbReference type="EMBL" id="KAJ7755829.1"/>
    </source>
</evidence>
<evidence type="ECO:0000256" key="2">
    <source>
        <dbReference type="ARBA" id="ARBA00010968"/>
    </source>
</evidence>
<evidence type="ECO:0000256" key="5">
    <source>
        <dbReference type="SAM" id="Phobius"/>
    </source>
</evidence>
<comment type="caution">
    <text evidence="7">The sequence shown here is derived from an EMBL/GenBank/DDBJ whole genome shotgun (WGS) entry which is preliminary data.</text>
</comment>
<protein>
    <submittedName>
        <fullName evidence="7">Uncharacterized protein</fullName>
    </submittedName>
</protein>
<dbReference type="AlphaFoldDB" id="A0AAD7J2R9"/>
<feature type="signal peptide" evidence="6">
    <location>
        <begin position="1"/>
        <end position="15"/>
    </location>
</feature>
<dbReference type="Proteomes" id="UP001215598">
    <property type="component" value="Unassembled WGS sequence"/>
</dbReference>
<gene>
    <name evidence="7" type="ORF">B0H16DRAFT_1539779</name>
</gene>
<dbReference type="InterPro" id="IPR002012">
    <property type="entry name" value="GnRH"/>
</dbReference>
<name>A0AAD7J2R9_9AGAR</name>
<dbReference type="GO" id="GO:0005576">
    <property type="term" value="C:extracellular region"/>
    <property type="evidence" value="ECO:0007669"/>
    <property type="project" value="UniProtKB-SubCell"/>
</dbReference>
<feature type="compositionally biased region" description="Low complexity" evidence="4">
    <location>
        <begin position="291"/>
        <end position="321"/>
    </location>
</feature>
<keyword evidence="6" id="KW-0732">Signal</keyword>
<evidence type="ECO:0000256" key="1">
    <source>
        <dbReference type="ARBA" id="ARBA00004613"/>
    </source>
</evidence>
<dbReference type="EMBL" id="JARKIB010000048">
    <property type="protein sequence ID" value="KAJ7755829.1"/>
    <property type="molecule type" value="Genomic_DNA"/>
</dbReference>
<reference evidence="7" key="1">
    <citation type="submission" date="2023-03" db="EMBL/GenBank/DDBJ databases">
        <title>Massive genome expansion in bonnet fungi (Mycena s.s.) driven by repeated elements and novel gene families across ecological guilds.</title>
        <authorList>
            <consortium name="Lawrence Berkeley National Laboratory"/>
            <person name="Harder C.B."/>
            <person name="Miyauchi S."/>
            <person name="Viragh M."/>
            <person name="Kuo A."/>
            <person name="Thoen E."/>
            <person name="Andreopoulos B."/>
            <person name="Lu D."/>
            <person name="Skrede I."/>
            <person name="Drula E."/>
            <person name="Henrissat B."/>
            <person name="Morin E."/>
            <person name="Kohler A."/>
            <person name="Barry K."/>
            <person name="LaButti K."/>
            <person name="Morin E."/>
            <person name="Salamov A."/>
            <person name="Lipzen A."/>
            <person name="Mereny Z."/>
            <person name="Hegedus B."/>
            <person name="Baldrian P."/>
            <person name="Stursova M."/>
            <person name="Weitz H."/>
            <person name="Taylor A."/>
            <person name="Grigoriev I.V."/>
            <person name="Nagy L.G."/>
            <person name="Martin F."/>
            <person name="Kauserud H."/>
        </authorList>
    </citation>
    <scope>NUCLEOTIDE SEQUENCE</scope>
    <source>
        <strain evidence="7">CBHHK182m</strain>
    </source>
</reference>
<keyword evidence="8" id="KW-1185">Reference proteome</keyword>
<accession>A0AAD7J2R9</accession>